<dbReference type="HOGENOM" id="CLU_029307_7_2_1"/>
<dbReference type="PaxDb" id="4113-PGSC0003DMT400091287"/>
<evidence type="ECO:0000256" key="1">
    <source>
        <dbReference type="SAM" id="MobiDB-lite"/>
    </source>
</evidence>
<feature type="region of interest" description="Disordered" evidence="1">
    <location>
        <begin position="1"/>
        <end position="61"/>
    </location>
</feature>
<dbReference type="AlphaFoldDB" id="M1DM96"/>
<reference evidence="3" key="1">
    <citation type="journal article" date="2011" name="Nature">
        <title>Genome sequence and analysis of the tuber crop potato.</title>
        <authorList>
            <consortium name="The Potato Genome Sequencing Consortium"/>
        </authorList>
    </citation>
    <scope>NUCLEOTIDE SEQUENCE [LARGE SCALE GENOMIC DNA]</scope>
    <source>
        <strain evidence="3">cv. DM1-3 516 R44</strain>
    </source>
</reference>
<protein>
    <submittedName>
        <fullName evidence="2">Uncharacterized protein</fullName>
    </submittedName>
</protein>
<dbReference type="Gramene" id="PGSC0003DMT400091287">
    <property type="protein sequence ID" value="PGSC0003DMT400091287"/>
    <property type="gene ID" value="PGSC0003DMG400040858"/>
</dbReference>
<accession>M1DM96</accession>
<name>M1DM96_SOLTU</name>
<dbReference type="InParanoid" id="M1DM96"/>
<dbReference type="EnsemblPlants" id="PGSC0003DMT400091287">
    <property type="protein sequence ID" value="PGSC0003DMT400091287"/>
    <property type="gene ID" value="PGSC0003DMG400040858"/>
</dbReference>
<keyword evidence="3" id="KW-1185">Reference proteome</keyword>
<reference evidence="2" key="2">
    <citation type="submission" date="2015-06" db="UniProtKB">
        <authorList>
            <consortium name="EnsemblPlants"/>
        </authorList>
    </citation>
    <scope>IDENTIFICATION</scope>
    <source>
        <strain evidence="2">DM1-3 516 R44</strain>
    </source>
</reference>
<feature type="region of interest" description="Disordered" evidence="1">
    <location>
        <begin position="87"/>
        <end position="117"/>
    </location>
</feature>
<proteinExistence type="predicted"/>
<sequence>MARPKFVGRNMPPQQIRARNFKINEGRSNPPKKGRQKPLPGDKGKGMKPNFDMKTTPRDPSIPSLARGFYAAVQNLLVDTPVAALGGSVPSEVTPGTDARVQTDAPGTDVQTDGATA</sequence>
<organism evidence="2 3">
    <name type="scientific">Solanum tuberosum</name>
    <name type="common">Potato</name>
    <dbReference type="NCBI Taxonomy" id="4113"/>
    <lineage>
        <taxon>Eukaryota</taxon>
        <taxon>Viridiplantae</taxon>
        <taxon>Streptophyta</taxon>
        <taxon>Embryophyta</taxon>
        <taxon>Tracheophyta</taxon>
        <taxon>Spermatophyta</taxon>
        <taxon>Magnoliopsida</taxon>
        <taxon>eudicotyledons</taxon>
        <taxon>Gunneridae</taxon>
        <taxon>Pentapetalae</taxon>
        <taxon>asterids</taxon>
        <taxon>lamiids</taxon>
        <taxon>Solanales</taxon>
        <taxon>Solanaceae</taxon>
        <taxon>Solanoideae</taxon>
        <taxon>Solaneae</taxon>
        <taxon>Solanum</taxon>
    </lineage>
</organism>
<evidence type="ECO:0000313" key="2">
    <source>
        <dbReference type="EnsemblPlants" id="PGSC0003DMT400091287"/>
    </source>
</evidence>
<dbReference type="Proteomes" id="UP000011115">
    <property type="component" value="Unassembled WGS sequence"/>
</dbReference>
<evidence type="ECO:0000313" key="3">
    <source>
        <dbReference type="Proteomes" id="UP000011115"/>
    </source>
</evidence>